<evidence type="ECO:0000256" key="1">
    <source>
        <dbReference type="SAM" id="MobiDB-lite"/>
    </source>
</evidence>
<evidence type="ECO:0000313" key="3">
    <source>
        <dbReference type="Proteomes" id="UP001497516"/>
    </source>
</evidence>
<dbReference type="EMBL" id="OZ034822">
    <property type="protein sequence ID" value="CAL1413016.1"/>
    <property type="molecule type" value="Genomic_DNA"/>
</dbReference>
<evidence type="ECO:0000313" key="2">
    <source>
        <dbReference type="EMBL" id="CAL1413016.1"/>
    </source>
</evidence>
<dbReference type="Proteomes" id="UP001497516">
    <property type="component" value="Chromosome 9"/>
</dbReference>
<protein>
    <submittedName>
        <fullName evidence="2">Uncharacterized protein</fullName>
    </submittedName>
</protein>
<dbReference type="AlphaFoldDB" id="A0AAV2GQF2"/>
<proteinExistence type="predicted"/>
<accession>A0AAV2GQF2</accession>
<reference evidence="2 3" key="1">
    <citation type="submission" date="2024-04" db="EMBL/GenBank/DDBJ databases">
        <authorList>
            <person name="Fracassetti M."/>
        </authorList>
    </citation>
    <scope>NUCLEOTIDE SEQUENCE [LARGE SCALE GENOMIC DNA]</scope>
</reference>
<keyword evidence="3" id="KW-1185">Reference proteome</keyword>
<gene>
    <name evidence="2" type="ORF">LTRI10_LOCUS52271</name>
</gene>
<organism evidence="2 3">
    <name type="scientific">Linum trigynum</name>
    <dbReference type="NCBI Taxonomy" id="586398"/>
    <lineage>
        <taxon>Eukaryota</taxon>
        <taxon>Viridiplantae</taxon>
        <taxon>Streptophyta</taxon>
        <taxon>Embryophyta</taxon>
        <taxon>Tracheophyta</taxon>
        <taxon>Spermatophyta</taxon>
        <taxon>Magnoliopsida</taxon>
        <taxon>eudicotyledons</taxon>
        <taxon>Gunneridae</taxon>
        <taxon>Pentapetalae</taxon>
        <taxon>rosids</taxon>
        <taxon>fabids</taxon>
        <taxon>Malpighiales</taxon>
        <taxon>Linaceae</taxon>
        <taxon>Linum</taxon>
    </lineage>
</organism>
<sequence>MRRACGDEMAVEMAVDARQAAQGGGAPTPAVEMAEGSAREGGETMMATGEREERERDDGGVRVFFFLYGRVNDWVW</sequence>
<name>A0AAV2GQF2_9ROSI</name>
<feature type="region of interest" description="Disordered" evidence="1">
    <location>
        <begin position="20"/>
        <end position="54"/>
    </location>
</feature>